<proteinExistence type="inferred from homology"/>
<name>A0ABU3WP44_9NOCA</name>
<accession>A0ABU3WP44</accession>
<evidence type="ECO:0000256" key="6">
    <source>
        <dbReference type="ARBA" id="ARBA00022842"/>
    </source>
</evidence>
<dbReference type="EC" id="3.1.3.25" evidence="7"/>
<comment type="cofactor">
    <cofactor evidence="2 7">
        <name>Mg(2+)</name>
        <dbReference type="ChEBI" id="CHEBI:18420"/>
    </cofactor>
</comment>
<gene>
    <name evidence="8" type="ORF">F8M49_11055</name>
</gene>
<dbReference type="EMBL" id="WBMO01000001">
    <property type="protein sequence ID" value="MDV2475771.1"/>
    <property type="molecule type" value="Genomic_DNA"/>
</dbReference>
<dbReference type="Gene3D" id="3.40.190.80">
    <property type="match status" value="1"/>
</dbReference>
<comment type="similarity">
    <text evidence="3 7">Belongs to the inositol monophosphatase superfamily.</text>
</comment>
<sequence>MAVAGEAADHVRARRRELFGADPAAQVGAVRTKSTDTDPVTVADTESEDLIRRRLTHLRPGDGFLGEERGGDSAGGEHRVRWVVDPIDGTVNFVYGIPAFAVSVAAQVDGRSLAGAVVDVTTGDTYSAAVDEGATLTTADGAVAILRCTPVTDVGLALVATGFSYDAGRRARQGRLVAELLPRVRDIRRIGAAALDLCMVAAGRLDAHYEHGLNPWDWAAGALIAAEAGASVRLPTGFGADGELTVAVAPGIAGEFQALLTALGADAPIA</sequence>
<evidence type="ECO:0000313" key="8">
    <source>
        <dbReference type="EMBL" id="MDV2475771.1"/>
    </source>
</evidence>
<organism evidence="8 9">
    <name type="scientific">Rhodococcus zopfii</name>
    <dbReference type="NCBI Taxonomy" id="43772"/>
    <lineage>
        <taxon>Bacteria</taxon>
        <taxon>Bacillati</taxon>
        <taxon>Actinomycetota</taxon>
        <taxon>Actinomycetes</taxon>
        <taxon>Mycobacteriales</taxon>
        <taxon>Nocardiaceae</taxon>
        <taxon>Rhodococcus</taxon>
    </lineage>
</organism>
<protein>
    <recommendedName>
        <fullName evidence="7">Inositol-1-monophosphatase</fullName>
        <ecNumber evidence="7">3.1.3.25</ecNumber>
    </recommendedName>
</protein>
<dbReference type="PANTHER" id="PTHR20854">
    <property type="entry name" value="INOSITOL MONOPHOSPHATASE"/>
    <property type="match status" value="1"/>
</dbReference>
<dbReference type="Gene3D" id="3.30.540.10">
    <property type="entry name" value="Fructose-1,6-Bisphosphatase, subunit A, domain 1"/>
    <property type="match status" value="1"/>
</dbReference>
<evidence type="ECO:0000256" key="1">
    <source>
        <dbReference type="ARBA" id="ARBA00001033"/>
    </source>
</evidence>
<dbReference type="CDD" id="cd01639">
    <property type="entry name" value="IMPase"/>
    <property type="match status" value="1"/>
</dbReference>
<dbReference type="InterPro" id="IPR020550">
    <property type="entry name" value="Inositol_monophosphatase_CS"/>
</dbReference>
<evidence type="ECO:0000256" key="5">
    <source>
        <dbReference type="ARBA" id="ARBA00022801"/>
    </source>
</evidence>
<evidence type="ECO:0000256" key="4">
    <source>
        <dbReference type="ARBA" id="ARBA00022723"/>
    </source>
</evidence>
<keyword evidence="6 7" id="KW-0460">Magnesium</keyword>
<dbReference type="InterPro" id="IPR000760">
    <property type="entry name" value="Inositol_monophosphatase-like"/>
</dbReference>
<dbReference type="PANTHER" id="PTHR20854:SF4">
    <property type="entry name" value="INOSITOL-1-MONOPHOSPHATASE-RELATED"/>
    <property type="match status" value="1"/>
</dbReference>
<keyword evidence="9" id="KW-1185">Reference proteome</keyword>
<comment type="catalytic activity">
    <reaction evidence="1 7">
        <text>a myo-inositol phosphate + H2O = myo-inositol + phosphate</text>
        <dbReference type="Rhea" id="RHEA:24056"/>
        <dbReference type="ChEBI" id="CHEBI:15377"/>
        <dbReference type="ChEBI" id="CHEBI:17268"/>
        <dbReference type="ChEBI" id="CHEBI:43474"/>
        <dbReference type="ChEBI" id="CHEBI:84139"/>
        <dbReference type="EC" id="3.1.3.25"/>
    </reaction>
</comment>
<comment type="caution">
    <text evidence="8">The sequence shown here is derived from an EMBL/GenBank/DDBJ whole genome shotgun (WGS) entry which is preliminary data.</text>
</comment>
<dbReference type="PRINTS" id="PR00377">
    <property type="entry name" value="IMPHPHTASES"/>
</dbReference>
<keyword evidence="4 7" id="KW-0479">Metal-binding</keyword>
<dbReference type="InterPro" id="IPR033942">
    <property type="entry name" value="IMPase"/>
</dbReference>
<evidence type="ECO:0000256" key="7">
    <source>
        <dbReference type="RuleBase" id="RU364068"/>
    </source>
</evidence>
<dbReference type="PROSITE" id="PS00630">
    <property type="entry name" value="IMP_2"/>
    <property type="match status" value="1"/>
</dbReference>
<dbReference type="Pfam" id="PF00459">
    <property type="entry name" value="Inositol_P"/>
    <property type="match status" value="1"/>
</dbReference>
<dbReference type="Proteomes" id="UP001275440">
    <property type="component" value="Unassembled WGS sequence"/>
</dbReference>
<evidence type="ECO:0000256" key="3">
    <source>
        <dbReference type="ARBA" id="ARBA00009759"/>
    </source>
</evidence>
<evidence type="ECO:0000313" key="9">
    <source>
        <dbReference type="Proteomes" id="UP001275440"/>
    </source>
</evidence>
<evidence type="ECO:0000256" key="2">
    <source>
        <dbReference type="ARBA" id="ARBA00001946"/>
    </source>
</evidence>
<keyword evidence="5 7" id="KW-0378">Hydrolase</keyword>
<dbReference type="InterPro" id="IPR020583">
    <property type="entry name" value="Inositol_monoP_metal-BS"/>
</dbReference>
<reference evidence="8 9" key="1">
    <citation type="submission" date="2019-10" db="EMBL/GenBank/DDBJ databases">
        <title>Draft Genome Assembly of Rhodococcus zopfii DSM44189.</title>
        <authorList>
            <person name="Sutton J.M."/>
            <person name="Akob D.M."/>
            <person name="Bushman T.J."/>
        </authorList>
    </citation>
    <scope>NUCLEOTIDE SEQUENCE [LARGE SCALE GENOMIC DNA]</scope>
    <source>
        <strain evidence="8 9">DSM 44189</strain>
    </source>
</reference>
<dbReference type="SUPFAM" id="SSF56655">
    <property type="entry name" value="Carbohydrate phosphatase"/>
    <property type="match status" value="1"/>
</dbReference>
<dbReference type="PROSITE" id="PS00629">
    <property type="entry name" value="IMP_1"/>
    <property type="match status" value="1"/>
</dbReference>